<gene>
    <name evidence="6" type="ordered locus">Tcur_2439</name>
</gene>
<comment type="similarity">
    <text evidence="2 4">Belongs to the Nudix hydrolase family.</text>
</comment>
<dbReference type="PANTHER" id="PTHR11839:SF18">
    <property type="entry name" value="NUDIX HYDROLASE DOMAIN-CONTAINING PROTEIN"/>
    <property type="match status" value="1"/>
</dbReference>
<proteinExistence type="inferred from homology"/>
<dbReference type="Pfam" id="PF00293">
    <property type="entry name" value="NUDIX"/>
    <property type="match status" value="1"/>
</dbReference>
<organism evidence="6 7">
    <name type="scientific">Thermomonospora curvata (strain ATCC 19995 / DSM 43183 / JCM 3096 / KCTC 9072 / NBRC 15933 / NCIMB 10081 / Henssen B9)</name>
    <dbReference type="NCBI Taxonomy" id="471852"/>
    <lineage>
        <taxon>Bacteria</taxon>
        <taxon>Bacillati</taxon>
        <taxon>Actinomycetota</taxon>
        <taxon>Actinomycetes</taxon>
        <taxon>Streptosporangiales</taxon>
        <taxon>Thermomonosporaceae</taxon>
        <taxon>Thermomonospora</taxon>
    </lineage>
</organism>
<dbReference type="InterPro" id="IPR020476">
    <property type="entry name" value="Nudix_hydrolase"/>
</dbReference>
<reference evidence="6 7" key="1">
    <citation type="journal article" date="2011" name="Stand. Genomic Sci.">
        <title>Complete genome sequence of Thermomonospora curvata type strain (B9).</title>
        <authorList>
            <person name="Chertkov O."/>
            <person name="Sikorski J."/>
            <person name="Nolan M."/>
            <person name="Lapidus A."/>
            <person name="Lucas S."/>
            <person name="Del Rio T.G."/>
            <person name="Tice H."/>
            <person name="Cheng J.F."/>
            <person name="Goodwin L."/>
            <person name="Pitluck S."/>
            <person name="Liolios K."/>
            <person name="Ivanova N."/>
            <person name="Mavromatis K."/>
            <person name="Mikhailova N."/>
            <person name="Ovchinnikova G."/>
            <person name="Pati A."/>
            <person name="Chen A."/>
            <person name="Palaniappan K."/>
            <person name="Djao O.D."/>
            <person name="Land M."/>
            <person name="Hauser L."/>
            <person name="Chang Y.J."/>
            <person name="Jeffries C.D."/>
            <person name="Brettin T."/>
            <person name="Han C."/>
            <person name="Detter J.C."/>
            <person name="Rohde M."/>
            <person name="Goker M."/>
            <person name="Woyke T."/>
            <person name="Bristow J."/>
            <person name="Eisen J.A."/>
            <person name="Markowitz V."/>
            <person name="Hugenholtz P."/>
            <person name="Klenk H.P."/>
            <person name="Kyrpides N.C."/>
        </authorList>
    </citation>
    <scope>NUCLEOTIDE SEQUENCE [LARGE SCALE GENOMIC DNA]</scope>
    <source>
        <strain evidence="7">ATCC 19995 / DSM 43183 / JCM 3096 / KCTC 9072 / NBRC 15933 / NCIMB 10081 / Henssen B9</strain>
    </source>
</reference>
<dbReference type="SUPFAM" id="SSF55811">
    <property type="entry name" value="Nudix"/>
    <property type="match status" value="1"/>
</dbReference>
<dbReference type="GO" id="GO:0005829">
    <property type="term" value="C:cytosol"/>
    <property type="evidence" value="ECO:0007669"/>
    <property type="project" value="TreeGrafter"/>
</dbReference>
<dbReference type="InterPro" id="IPR015797">
    <property type="entry name" value="NUDIX_hydrolase-like_dom_sf"/>
</dbReference>
<dbReference type="GO" id="GO:0006753">
    <property type="term" value="P:nucleoside phosphate metabolic process"/>
    <property type="evidence" value="ECO:0007669"/>
    <property type="project" value="TreeGrafter"/>
</dbReference>
<accession>D1A3U9</accession>
<name>D1A3U9_THECD</name>
<evidence type="ECO:0000313" key="6">
    <source>
        <dbReference type="EMBL" id="ACY98002.1"/>
    </source>
</evidence>
<evidence type="ECO:0000313" key="7">
    <source>
        <dbReference type="Proteomes" id="UP000001918"/>
    </source>
</evidence>
<evidence type="ECO:0000259" key="5">
    <source>
        <dbReference type="PROSITE" id="PS51462"/>
    </source>
</evidence>
<protein>
    <submittedName>
        <fullName evidence="6">NUDIX hydrolase</fullName>
    </submittedName>
</protein>
<evidence type="ECO:0000256" key="1">
    <source>
        <dbReference type="ARBA" id="ARBA00001946"/>
    </source>
</evidence>
<comment type="cofactor">
    <cofactor evidence="1">
        <name>Mg(2+)</name>
        <dbReference type="ChEBI" id="CHEBI:18420"/>
    </cofactor>
</comment>
<dbReference type="GO" id="GO:0019693">
    <property type="term" value="P:ribose phosphate metabolic process"/>
    <property type="evidence" value="ECO:0007669"/>
    <property type="project" value="TreeGrafter"/>
</dbReference>
<dbReference type="AlphaFoldDB" id="D1A3U9"/>
<dbReference type="PRINTS" id="PR00502">
    <property type="entry name" value="NUDIXFAMILY"/>
</dbReference>
<dbReference type="eggNOG" id="COG0494">
    <property type="taxonomic scope" value="Bacteria"/>
</dbReference>
<dbReference type="EMBL" id="CP001738">
    <property type="protein sequence ID" value="ACY98002.1"/>
    <property type="molecule type" value="Genomic_DNA"/>
</dbReference>
<dbReference type="PROSITE" id="PS00893">
    <property type="entry name" value="NUDIX_BOX"/>
    <property type="match status" value="1"/>
</dbReference>
<sequence>MEWRRHGERSIYRSPWVDLRVADVELPDGRRFEHHLVRVRPSAGVVALDDRGRALLIWRHRFISDSWGWEIPGGRVEPGEDPAETAARELLEETGWRPGPLHHLLDIRPSPGLTDGVHHIFRAEGAVRVGEPTDVEAERIEWVPLERVPELAARGQIGAGSTLAALLYLMTGPCGNGAEAG</sequence>
<dbReference type="CDD" id="cd03424">
    <property type="entry name" value="NUDIX_ADPRase_Nudt5_UGPPase_Nudt14"/>
    <property type="match status" value="1"/>
</dbReference>
<keyword evidence="3 4" id="KW-0378">Hydrolase</keyword>
<dbReference type="GO" id="GO:0016462">
    <property type="term" value="F:pyrophosphatase activity"/>
    <property type="evidence" value="ECO:0007669"/>
    <property type="project" value="UniProtKB-ARBA"/>
</dbReference>
<dbReference type="RefSeq" id="WP_012852786.1">
    <property type="nucleotide sequence ID" value="NC_013510.1"/>
</dbReference>
<dbReference type="STRING" id="471852.Tcur_2439"/>
<feature type="domain" description="Nudix hydrolase" evidence="5">
    <location>
        <begin position="38"/>
        <end position="165"/>
    </location>
</feature>
<dbReference type="InterPro" id="IPR020084">
    <property type="entry name" value="NUDIX_hydrolase_CS"/>
</dbReference>
<dbReference type="KEGG" id="tcu:Tcur_2439"/>
<dbReference type="PROSITE" id="PS51462">
    <property type="entry name" value="NUDIX"/>
    <property type="match status" value="1"/>
</dbReference>
<evidence type="ECO:0000256" key="4">
    <source>
        <dbReference type="RuleBase" id="RU003476"/>
    </source>
</evidence>
<dbReference type="Proteomes" id="UP000001918">
    <property type="component" value="Chromosome"/>
</dbReference>
<dbReference type="Gene3D" id="3.90.79.10">
    <property type="entry name" value="Nucleoside Triphosphate Pyrophosphohydrolase"/>
    <property type="match status" value="1"/>
</dbReference>
<dbReference type="PANTHER" id="PTHR11839">
    <property type="entry name" value="UDP/ADP-SUGAR PYROPHOSPHATASE"/>
    <property type="match status" value="1"/>
</dbReference>
<evidence type="ECO:0000256" key="3">
    <source>
        <dbReference type="ARBA" id="ARBA00022801"/>
    </source>
</evidence>
<keyword evidence="7" id="KW-1185">Reference proteome</keyword>
<evidence type="ECO:0000256" key="2">
    <source>
        <dbReference type="ARBA" id="ARBA00005582"/>
    </source>
</evidence>
<dbReference type="HOGENOM" id="CLU_062658_5_2_11"/>
<dbReference type="InterPro" id="IPR000086">
    <property type="entry name" value="NUDIX_hydrolase_dom"/>
</dbReference>
<dbReference type="OrthoDB" id="177518at2"/>